<evidence type="ECO:0000313" key="16">
    <source>
        <dbReference type="Proteomes" id="UP000053586"/>
    </source>
</evidence>
<evidence type="ECO:0000256" key="12">
    <source>
        <dbReference type="ARBA" id="ARBA00081411"/>
    </source>
</evidence>
<reference evidence="15 16" key="1">
    <citation type="journal article" date="2012" name="J. Bacteriol.">
        <title>Genome sequence of proteorhodopsin-containing sea ice bacterium Glaciecola punicea ACAM 611T.</title>
        <authorList>
            <person name="Qin Q.-L."/>
            <person name="Xie B.-B."/>
            <person name="Shu Y.-L."/>
            <person name="Rong J.-C."/>
            <person name="Zhao D.-L."/>
            <person name="Zhang X.-Y."/>
            <person name="Chen X.-L."/>
            <person name="Zhou B.-C."/>
            <person name="Zhanga Y.-Z."/>
        </authorList>
    </citation>
    <scope>NUCLEOTIDE SEQUENCE [LARGE SCALE GENOMIC DNA]</scope>
    <source>
        <strain evidence="15 16">ACAM 611</strain>
    </source>
</reference>
<dbReference type="SUPFAM" id="SSF55920">
    <property type="entry name" value="Creatinase/aminopeptidase"/>
    <property type="match status" value="1"/>
</dbReference>
<dbReference type="SMART" id="SM01011">
    <property type="entry name" value="AMP_N"/>
    <property type="match status" value="1"/>
</dbReference>
<keyword evidence="9" id="KW-0464">Manganese</keyword>
<dbReference type="GO" id="GO:0006508">
    <property type="term" value="P:proteolysis"/>
    <property type="evidence" value="ECO:0007669"/>
    <property type="project" value="UniProtKB-KW"/>
</dbReference>
<evidence type="ECO:0000256" key="6">
    <source>
        <dbReference type="ARBA" id="ARBA00022723"/>
    </source>
</evidence>
<comment type="cofactor">
    <cofactor evidence="2">
        <name>Mn(2+)</name>
        <dbReference type="ChEBI" id="CHEBI:29035"/>
    </cofactor>
</comment>
<dbReference type="Pfam" id="PF05195">
    <property type="entry name" value="AMP_N"/>
    <property type="match status" value="1"/>
</dbReference>
<evidence type="ECO:0000256" key="4">
    <source>
        <dbReference type="ARBA" id="ARBA00012574"/>
    </source>
</evidence>
<dbReference type="InterPro" id="IPR029149">
    <property type="entry name" value="Creatin/AminoP/Spt16_N"/>
</dbReference>
<evidence type="ECO:0000256" key="5">
    <source>
        <dbReference type="ARBA" id="ARBA00022670"/>
    </source>
</evidence>
<dbReference type="InterPro" id="IPR036005">
    <property type="entry name" value="Creatinase/aminopeptidase-like"/>
</dbReference>
<dbReference type="AlphaFoldDB" id="H5TDP9"/>
<sequence>MNVVIDTAQYEARRLRLLRNLKTNAIVIIPSAQETVRSNDTEYSFRQNSDFYYLTGFNEPDCFLVLSNSSTHASTPHTALFLRPKDDFAEIWHGRRLGISDAPRALLLDAAYCVDDIDEILPDMLDGHDYLYYALGDNLPSDDIVQCAMSVCKHAPKQSKQAPASIVDVSRFIHAMRVIKSPQEIALMQQSADISCAAHKAAMTLCKPGVFEYQLEATILYTFAMHGARHAAYNSIVGGGENACILHYVENKDALADGDLVLIDAGSEFQGYAADITRTFPVNGRFSEAQKELYNIVLSTQLSSISQLVPGRTIAEVMKSAVIMITQGLLDLGILKGELNTCIEEEAYKAYFMHGLGHYLGLDVHDVGNYKENGHDRLLEAGMVMTVEPGIYVSKKANVPEKYKGIGVRIEDNIVITRSGNEVLTRNVPKRIEDIEAHMAQNSVKSR</sequence>
<dbReference type="PROSITE" id="PS00491">
    <property type="entry name" value="PROLINE_PEPTIDASE"/>
    <property type="match status" value="1"/>
</dbReference>
<evidence type="ECO:0000256" key="3">
    <source>
        <dbReference type="ARBA" id="ARBA00008766"/>
    </source>
</evidence>
<gene>
    <name evidence="15" type="primary">pepP</name>
    <name evidence="15" type="ORF">GPUN_2311</name>
</gene>
<dbReference type="PANTHER" id="PTHR43226">
    <property type="entry name" value="XAA-PRO AMINOPEPTIDASE 3"/>
    <property type="match status" value="1"/>
</dbReference>
<dbReference type="InterPro" id="IPR000994">
    <property type="entry name" value="Pept_M24"/>
</dbReference>
<evidence type="ECO:0000256" key="7">
    <source>
        <dbReference type="ARBA" id="ARBA00022801"/>
    </source>
</evidence>
<evidence type="ECO:0000259" key="14">
    <source>
        <dbReference type="SMART" id="SM01011"/>
    </source>
</evidence>
<comment type="similarity">
    <text evidence="3 13">Belongs to the peptidase M24B family.</text>
</comment>
<dbReference type="NCBIfam" id="NF008131">
    <property type="entry name" value="PRK10879.1"/>
    <property type="match status" value="1"/>
</dbReference>
<keyword evidence="15" id="KW-0031">Aminopeptidase</keyword>
<comment type="caution">
    <text evidence="15">The sequence shown here is derived from an EMBL/GenBank/DDBJ whole genome shotgun (WGS) entry which is preliminary data.</text>
</comment>
<dbReference type="InterPro" id="IPR007865">
    <property type="entry name" value="Aminopep_P_N"/>
</dbReference>
<evidence type="ECO:0000256" key="11">
    <source>
        <dbReference type="ARBA" id="ARBA00075356"/>
    </source>
</evidence>
<protein>
    <recommendedName>
        <fullName evidence="10">Xaa-Pro aminopeptidase</fullName>
        <ecNumber evidence="4">3.4.11.9</ecNumber>
    </recommendedName>
    <alternativeName>
        <fullName evidence="11">Aminopeptidase P II</fullName>
    </alternativeName>
    <alternativeName>
        <fullName evidence="12">X-Pro aminopeptidase</fullName>
    </alternativeName>
</protein>
<dbReference type="GO" id="GO:0070006">
    <property type="term" value="F:metalloaminopeptidase activity"/>
    <property type="evidence" value="ECO:0007669"/>
    <property type="project" value="InterPro"/>
</dbReference>
<dbReference type="InterPro" id="IPR001131">
    <property type="entry name" value="Peptidase_M24B_aminopep-P_CS"/>
</dbReference>
<dbReference type="MEROPS" id="M24.004"/>
<dbReference type="eggNOG" id="COG0006">
    <property type="taxonomic scope" value="Bacteria"/>
</dbReference>
<dbReference type="EC" id="3.4.11.9" evidence="4"/>
<dbReference type="STRING" id="56804.BAE46_05405"/>
<dbReference type="InterPro" id="IPR052433">
    <property type="entry name" value="X-Pro_dipept-like"/>
</dbReference>
<dbReference type="EMBL" id="BAET01000028">
    <property type="protein sequence ID" value="GAB56426.1"/>
    <property type="molecule type" value="Genomic_DNA"/>
</dbReference>
<keyword evidence="8" id="KW-0482">Metalloprotease</keyword>
<keyword evidence="16" id="KW-1185">Reference proteome</keyword>
<dbReference type="Gene3D" id="3.90.230.10">
    <property type="entry name" value="Creatinase/methionine aminopeptidase superfamily"/>
    <property type="match status" value="1"/>
</dbReference>
<dbReference type="GO" id="GO:0005829">
    <property type="term" value="C:cytosol"/>
    <property type="evidence" value="ECO:0007669"/>
    <property type="project" value="TreeGrafter"/>
</dbReference>
<feature type="domain" description="Aminopeptidase P N-terminal" evidence="14">
    <location>
        <begin position="5"/>
        <end position="142"/>
    </location>
</feature>
<comment type="catalytic activity">
    <reaction evidence="1">
        <text>Release of any N-terminal amino acid, including proline, that is linked to proline, even from a dipeptide or tripeptide.</text>
        <dbReference type="EC" id="3.4.11.9"/>
    </reaction>
</comment>
<dbReference type="PANTHER" id="PTHR43226:SF4">
    <property type="entry name" value="XAA-PRO AMINOPEPTIDASE 3"/>
    <property type="match status" value="1"/>
</dbReference>
<evidence type="ECO:0000256" key="1">
    <source>
        <dbReference type="ARBA" id="ARBA00001424"/>
    </source>
</evidence>
<evidence type="ECO:0000256" key="8">
    <source>
        <dbReference type="ARBA" id="ARBA00023049"/>
    </source>
</evidence>
<evidence type="ECO:0000256" key="10">
    <source>
        <dbReference type="ARBA" id="ARBA00069363"/>
    </source>
</evidence>
<keyword evidence="5" id="KW-0645">Protease</keyword>
<dbReference type="RefSeq" id="WP_006006552.1">
    <property type="nucleotide sequence ID" value="NZ_BAET01000028.1"/>
</dbReference>
<dbReference type="SUPFAM" id="SSF53092">
    <property type="entry name" value="Creatinase/prolidase N-terminal domain"/>
    <property type="match status" value="1"/>
</dbReference>
<dbReference type="FunFam" id="3.90.230.10:FF:000002">
    <property type="entry name" value="Xaa-Pro aminopeptidase 3"/>
    <property type="match status" value="1"/>
</dbReference>
<evidence type="ECO:0000313" key="15">
    <source>
        <dbReference type="EMBL" id="GAB56426.1"/>
    </source>
</evidence>
<keyword evidence="7 15" id="KW-0378">Hydrolase</keyword>
<keyword evidence="6 13" id="KW-0479">Metal-binding</keyword>
<dbReference type="Proteomes" id="UP000053586">
    <property type="component" value="Unassembled WGS sequence"/>
</dbReference>
<organism evidence="15 16">
    <name type="scientific">Glaciecola punicea ACAM 611</name>
    <dbReference type="NCBI Taxonomy" id="1121923"/>
    <lineage>
        <taxon>Bacteria</taxon>
        <taxon>Pseudomonadati</taxon>
        <taxon>Pseudomonadota</taxon>
        <taxon>Gammaproteobacteria</taxon>
        <taxon>Alteromonadales</taxon>
        <taxon>Alteromonadaceae</taxon>
        <taxon>Glaciecola</taxon>
    </lineage>
</organism>
<dbReference type="CDD" id="cd01087">
    <property type="entry name" value="Prolidase"/>
    <property type="match status" value="1"/>
</dbReference>
<proteinExistence type="inferred from homology"/>
<accession>H5TDP9</accession>
<dbReference type="OrthoDB" id="9806388at2"/>
<dbReference type="Gene3D" id="3.40.350.10">
    <property type="entry name" value="Creatinase/prolidase N-terminal domain"/>
    <property type="match status" value="1"/>
</dbReference>
<evidence type="ECO:0000256" key="9">
    <source>
        <dbReference type="ARBA" id="ARBA00023211"/>
    </source>
</evidence>
<reference evidence="15 16" key="2">
    <citation type="journal article" date="2017" name="Antonie Van Leeuwenhoek">
        <title>Rhizobium rhizosphaerae sp. nov., a novel species isolated from rice rhizosphere.</title>
        <authorList>
            <person name="Zhao J.J."/>
            <person name="Zhang J."/>
            <person name="Zhang R.J."/>
            <person name="Zhang C.W."/>
            <person name="Yin H.Q."/>
            <person name="Zhang X.X."/>
        </authorList>
    </citation>
    <scope>NUCLEOTIDE SEQUENCE [LARGE SCALE GENOMIC DNA]</scope>
    <source>
        <strain evidence="15 16">ACAM 611</strain>
    </source>
</reference>
<dbReference type="Pfam" id="PF00557">
    <property type="entry name" value="Peptidase_M24"/>
    <property type="match status" value="1"/>
</dbReference>
<evidence type="ECO:0000256" key="2">
    <source>
        <dbReference type="ARBA" id="ARBA00001936"/>
    </source>
</evidence>
<dbReference type="GO" id="GO:0030145">
    <property type="term" value="F:manganese ion binding"/>
    <property type="evidence" value="ECO:0007669"/>
    <property type="project" value="InterPro"/>
</dbReference>
<name>H5TDP9_9ALTE</name>
<evidence type="ECO:0000256" key="13">
    <source>
        <dbReference type="RuleBase" id="RU000590"/>
    </source>
</evidence>